<keyword evidence="6" id="KW-1185">Reference proteome</keyword>
<evidence type="ECO:0000256" key="3">
    <source>
        <dbReference type="SAM" id="MobiDB-lite"/>
    </source>
</evidence>
<feature type="compositionally biased region" description="Polar residues" evidence="3">
    <location>
        <begin position="1"/>
        <end position="12"/>
    </location>
</feature>
<dbReference type="OMA" id="CADKKRV"/>
<dbReference type="OrthoDB" id="10264298at2759"/>
<dbReference type="Pfam" id="PF13863">
    <property type="entry name" value="DUF4200"/>
    <property type="match status" value="1"/>
</dbReference>
<feature type="domain" description="DUF4200" evidence="4">
    <location>
        <begin position="32"/>
        <end position="157"/>
    </location>
</feature>
<gene>
    <name evidence="5" type="ORF">CHLNCDRAFT_140367</name>
</gene>
<accession>E1Z6W0</accession>
<dbReference type="PANTHER" id="PTHR21683">
    <property type="entry name" value="COILED-COIL DOMAIN-CONTAINING PROTEIN 42 LIKE-2-LIKE-RELATED"/>
    <property type="match status" value="1"/>
</dbReference>
<dbReference type="eggNOG" id="ENOG502QRZS">
    <property type="taxonomic scope" value="Eukaryota"/>
</dbReference>
<dbReference type="KEGG" id="cvr:CHLNCDRAFT_140367"/>
<evidence type="ECO:0000313" key="6">
    <source>
        <dbReference type="Proteomes" id="UP000008141"/>
    </source>
</evidence>
<proteinExistence type="predicted"/>
<evidence type="ECO:0000313" key="5">
    <source>
        <dbReference type="EMBL" id="EFN58418.1"/>
    </source>
</evidence>
<reference evidence="5 6" key="1">
    <citation type="journal article" date="2010" name="Plant Cell">
        <title>The Chlorella variabilis NC64A genome reveals adaptation to photosymbiosis, coevolution with viruses, and cryptic sex.</title>
        <authorList>
            <person name="Blanc G."/>
            <person name="Duncan G."/>
            <person name="Agarkova I."/>
            <person name="Borodovsky M."/>
            <person name="Gurnon J."/>
            <person name="Kuo A."/>
            <person name="Lindquist E."/>
            <person name="Lucas S."/>
            <person name="Pangilinan J."/>
            <person name="Polle J."/>
            <person name="Salamov A."/>
            <person name="Terry A."/>
            <person name="Yamada T."/>
            <person name="Dunigan D.D."/>
            <person name="Grigoriev I.V."/>
            <person name="Claverie J.M."/>
            <person name="Van Etten J.L."/>
        </authorList>
    </citation>
    <scope>NUCLEOTIDE SEQUENCE [LARGE SCALE GENOMIC DNA]</scope>
    <source>
        <strain evidence="5 6">NC64A</strain>
    </source>
</reference>
<dbReference type="InParanoid" id="E1Z6W0"/>
<dbReference type="Proteomes" id="UP000008141">
    <property type="component" value="Unassembled WGS sequence"/>
</dbReference>
<sequence>MERPHTAQSGQQLPKIAPSQLLLPEVTPATRLLEKRRQQFEADEALEAAKQQYATQAGGGAYAREVAFRQREEALKRRDLELQESLLRFTRFLQDNDAKRAKANRRAADEARLRGEREAEIAQLHGEAEACKVQREGMAAALARVAKYQQYLQSVVEAGEAGFQEAGDILARHATLLAANADLRQQQASCAAEAERVRGATAAYAKAMASEILGLNNRLAALKKESEAAAAEAAAQEAAAEYGRRAAADRQLELSQVLAAAGNLYQRCLQRSRVARPRNEASPLAQLEAVAHCVGDLRAALAQAGLIQV</sequence>
<feature type="coiled-coil region" evidence="2">
    <location>
        <begin position="205"/>
        <end position="241"/>
    </location>
</feature>
<dbReference type="RefSeq" id="XP_005850520.1">
    <property type="nucleotide sequence ID" value="XM_005850458.1"/>
</dbReference>
<name>E1Z6W0_CHLVA</name>
<evidence type="ECO:0000256" key="2">
    <source>
        <dbReference type="SAM" id="Coils"/>
    </source>
</evidence>
<dbReference type="GO" id="GO:0005856">
    <property type="term" value="C:cytoskeleton"/>
    <property type="evidence" value="ECO:0007669"/>
    <property type="project" value="UniProtKB-ARBA"/>
</dbReference>
<dbReference type="InterPro" id="IPR025252">
    <property type="entry name" value="DUF4200"/>
</dbReference>
<dbReference type="InterPro" id="IPR051147">
    <property type="entry name" value="CFAP_domain-containing"/>
</dbReference>
<organism evidence="6">
    <name type="scientific">Chlorella variabilis</name>
    <name type="common">Green alga</name>
    <dbReference type="NCBI Taxonomy" id="554065"/>
    <lineage>
        <taxon>Eukaryota</taxon>
        <taxon>Viridiplantae</taxon>
        <taxon>Chlorophyta</taxon>
        <taxon>core chlorophytes</taxon>
        <taxon>Trebouxiophyceae</taxon>
        <taxon>Chlorellales</taxon>
        <taxon>Chlorellaceae</taxon>
        <taxon>Chlorella clade</taxon>
        <taxon>Chlorella</taxon>
    </lineage>
</organism>
<protein>
    <recommendedName>
        <fullName evidence="4">DUF4200 domain-containing protein</fullName>
    </recommendedName>
</protein>
<evidence type="ECO:0000259" key="4">
    <source>
        <dbReference type="Pfam" id="PF13863"/>
    </source>
</evidence>
<keyword evidence="1 2" id="KW-0175">Coiled coil</keyword>
<dbReference type="GeneID" id="17358197"/>
<feature type="region of interest" description="Disordered" evidence="3">
    <location>
        <begin position="1"/>
        <end position="21"/>
    </location>
</feature>
<dbReference type="PANTHER" id="PTHR21683:SF2">
    <property type="entry name" value="COILED-COIL DOMAIN-CONTAINING PROTEIN 42 LIKE-2-LIKE"/>
    <property type="match status" value="1"/>
</dbReference>
<dbReference type="AlphaFoldDB" id="E1Z6W0"/>
<evidence type="ECO:0000256" key="1">
    <source>
        <dbReference type="ARBA" id="ARBA00023054"/>
    </source>
</evidence>
<dbReference type="STRING" id="554065.E1Z6W0"/>
<dbReference type="EMBL" id="GL433837">
    <property type="protein sequence ID" value="EFN58418.1"/>
    <property type="molecule type" value="Genomic_DNA"/>
</dbReference>